<evidence type="ECO:0000313" key="3">
    <source>
        <dbReference type="EMBL" id="WYW56285.1"/>
    </source>
</evidence>
<dbReference type="Gene3D" id="2.70.70.10">
    <property type="entry name" value="Glucose Permease (Domain IIA)"/>
    <property type="match status" value="1"/>
</dbReference>
<dbReference type="EMBL" id="CP150496">
    <property type="protein sequence ID" value="WYW56285.1"/>
    <property type="molecule type" value="Genomic_DNA"/>
</dbReference>
<evidence type="ECO:0000313" key="4">
    <source>
        <dbReference type="Proteomes" id="UP001491088"/>
    </source>
</evidence>
<dbReference type="PANTHER" id="PTHR21666:SF289">
    <property type="entry name" value="L-ALA--D-GLU ENDOPEPTIDASE"/>
    <property type="match status" value="1"/>
</dbReference>
<keyword evidence="4" id="KW-1185">Reference proteome</keyword>
<keyword evidence="1" id="KW-0732">Signal</keyword>
<dbReference type="InterPro" id="IPR016047">
    <property type="entry name" value="M23ase_b-sheet_dom"/>
</dbReference>
<dbReference type="CDD" id="cd12797">
    <property type="entry name" value="M23_peptidase"/>
    <property type="match status" value="1"/>
</dbReference>
<gene>
    <name evidence="3" type="ORF">WG950_03265</name>
</gene>
<proteinExistence type="predicted"/>
<evidence type="ECO:0000259" key="2">
    <source>
        <dbReference type="Pfam" id="PF01551"/>
    </source>
</evidence>
<name>A0ABZ2TTF1_9FLAO</name>
<dbReference type="InterPro" id="IPR050570">
    <property type="entry name" value="Cell_wall_metabolism_enzyme"/>
</dbReference>
<dbReference type="Proteomes" id="UP001491088">
    <property type="component" value="Chromosome"/>
</dbReference>
<protein>
    <submittedName>
        <fullName evidence="3">Peptidoglycan DD-metalloendopeptidase family protein</fullName>
    </submittedName>
</protein>
<dbReference type="PANTHER" id="PTHR21666">
    <property type="entry name" value="PEPTIDASE-RELATED"/>
    <property type="match status" value="1"/>
</dbReference>
<reference evidence="3 4" key="1">
    <citation type="submission" date="2024-03" db="EMBL/GenBank/DDBJ databases">
        <authorList>
            <person name="Cao K."/>
        </authorList>
    </citation>
    <scope>NUCLEOTIDE SEQUENCE [LARGE SCALE GENOMIC DNA]</scope>
    <source>
        <strain evidence="3 4">MCCC 1K00696</strain>
    </source>
</reference>
<sequence>MKLNPFESFLKNISETPLLAIEKKIHLSSYVPINISNTNKDLLSFDVSSSKDWENYIEAFLKKENKHVAYGGYLEKRNLYDRSAYFKNLSEEDKRNIHLGIDLWCKEKTKVLAVLKGKVHSFNFNKNHGDYGPTIILEHKIADYNFYTLYGHLSENSIQNLKVGDKFNEGEVIAELGNATVNGDYAPHLHFQIIKDLQGNKGDYPGVSSSKDLDFYKENCPNPNLLLKIND</sequence>
<evidence type="ECO:0000256" key="1">
    <source>
        <dbReference type="ARBA" id="ARBA00022729"/>
    </source>
</evidence>
<dbReference type="Pfam" id="PF01551">
    <property type="entry name" value="Peptidase_M23"/>
    <property type="match status" value="1"/>
</dbReference>
<dbReference type="RefSeq" id="WP_340934132.1">
    <property type="nucleotide sequence ID" value="NZ_CP150496.1"/>
</dbReference>
<feature type="domain" description="M23ase beta-sheet core" evidence="2">
    <location>
        <begin position="97"/>
        <end position="196"/>
    </location>
</feature>
<dbReference type="SUPFAM" id="SSF51261">
    <property type="entry name" value="Duplicated hybrid motif"/>
    <property type="match status" value="1"/>
</dbReference>
<dbReference type="InterPro" id="IPR011055">
    <property type="entry name" value="Dup_hybrid_motif"/>
</dbReference>
<accession>A0ABZ2TTF1</accession>
<organism evidence="3 4">
    <name type="scientific">Polaribacter marinaquae</name>
    <dbReference type="NCBI Taxonomy" id="1642819"/>
    <lineage>
        <taxon>Bacteria</taxon>
        <taxon>Pseudomonadati</taxon>
        <taxon>Bacteroidota</taxon>
        <taxon>Flavobacteriia</taxon>
        <taxon>Flavobacteriales</taxon>
        <taxon>Flavobacteriaceae</taxon>
    </lineage>
</organism>